<keyword evidence="5" id="KW-0999">Mitochondrion inner membrane</keyword>
<dbReference type="PANTHER" id="PTHR10485:SF0">
    <property type="entry name" value="AT05822P-RELATED"/>
    <property type="match status" value="1"/>
</dbReference>
<keyword evidence="10" id="KW-0472">Membrane</keyword>
<feature type="non-terminal residue" evidence="11">
    <location>
        <position position="1"/>
    </location>
</feature>
<name>A0A8H2XNQ1_9AGAM</name>
<protein>
    <submittedName>
        <fullName evidence="11">Uncharacterized protein</fullName>
    </submittedName>
</protein>
<keyword evidence="4" id="KW-0812">Transmembrane</keyword>
<keyword evidence="9" id="KW-0496">Mitochondrion</keyword>
<dbReference type="EMBL" id="CAJMWQ010001048">
    <property type="protein sequence ID" value="CAE6431310.1"/>
    <property type="molecule type" value="Genomic_DNA"/>
</dbReference>
<evidence type="ECO:0000256" key="10">
    <source>
        <dbReference type="ARBA" id="ARBA00023136"/>
    </source>
</evidence>
<proteinExistence type="inferred from homology"/>
<dbReference type="GO" id="GO:0008320">
    <property type="term" value="F:protein transmembrane transporter activity"/>
    <property type="evidence" value="ECO:0007669"/>
    <property type="project" value="TreeGrafter"/>
</dbReference>
<keyword evidence="3" id="KW-0813">Transport</keyword>
<comment type="similarity">
    <text evidence="2">Belongs to the Tim17/Tim22/Tim23 family.</text>
</comment>
<dbReference type="Proteomes" id="UP000663826">
    <property type="component" value="Unassembled WGS sequence"/>
</dbReference>
<evidence type="ECO:0000256" key="2">
    <source>
        <dbReference type="ARBA" id="ARBA00008444"/>
    </source>
</evidence>
<evidence type="ECO:0000256" key="3">
    <source>
        <dbReference type="ARBA" id="ARBA00022448"/>
    </source>
</evidence>
<comment type="subcellular location">
    <subcellularLocation>
        <location evidence="1">Mitochondrion inner membrane</location>
        <topology evidence="1">Multi-pass membrane protein</topology>
    </subcellularLocation>
</comment>
<dbReference type="AlphaFoldDB" id="A0A8H2XNQ1"/>
<evidence type="ECO:0000256" key="1">
    <source>
        <dbReference type="ARBA" id="ARBA00004448"/>
    </source>
</evidence>
<reference evidence="11" key="1">
    <citation type="submission" date="2021-01" db="EMBL/GenBank/DDBJ databases">
        <authorList>
            <person name="Kaushik A."/>
        </authorList>
    </citation>
    <scope>NUCLEOTIDE SEQUENCE</scope>
    <source>
        <strain evidence="11">AG1-1B</strain>
    </source>
</reference>
<keyword evidence="6" id="KW-0653">Protein transport</keyword>
<evidence type="ECO:0000256" key="8">
    <source>
        <dbReference type="ARBA" id="ARBA00023010"/>
    </source>
</evidence>
<dbReference type="PANTHER" id="PTHR10485">
    <property type="entry name" value="MITOCHONDRIAL IMPORT INNER MEMBRANE TRANSLOCASE SUBUNIT TIM-17"/>
    <property type="match status" value="1"/>
</dbReference>
<evidence type="ECO:0000313" key="12">
    <source>
        <dbReference type="Proteomes" id="UP000663826"/>
    </source>
</evidence>
<dbReference type="Pfam" id="PF02466">
    <property type="entry name" value="Tim17"/>
    <property type="match status" value="1"/>
</dbReference>
<dbReference type="GO" id="GO:0005744">
    <property type="term" value="C:TIM23 mitochondrial import inner membrane translocase complex"/>
    <property type="evidence" value="ECO:0007669"/>
    <property type="project" value="TreeGrafter"/>
</dbReference>
<evidence type="ECO:0000256" key="6">
    <source>
        <dbReference type="ARBA" id="ARBA00022927"/>
    </source>
</evidence>
<accession>A0A8H2XNQ1</accession>
<gene>
    <name evidence="11" type="ORF">RDB_LOCUS59991</name>
</gene>
<keyword evidence="8" id="KW-0811">Translocation</keyword>
<organism evidence="11 12">
    <name type="scientific">Rhizoctonia solani</name>
    <dbReference type="NCBI Taxonomy" id="456999"/>
    <lineage>
        <taxon>Eukaryota</taxon>
        <taxon>Fungi</taxon>
        <taxon>Dikarya</taxon>
        <taxon>Basidiomycota</taxon>
        <taxon>Agaricomycotina</taxon>
        <taxon>Agaricomycetes</taxon>
        <taxon>Cantharellales</taxon>
        <taxon>Ceratobasidiaceae</taxon>
        <taxon>Rhizoctonia</taxon>
    </lineage>
</organism>
<sequence>MVDHSRDPCPYMILHEAGAGFVMGAVGGGIWHGIKGARNAPRGLRFEGVAHAIKARSPATAGNFAVWTGLLSAFDCAIANYRQKNDGWNRVLAGAGGPASAFSGAVVGGALMGTFEGFSLVFERYLAQHNRPIQPPIPQS</sequence>
<evidence type="ECO:0000256" key="7">
    <source>
        <dbReference type="ARBA" id="ARBA00022989"/>
    </source>
</evidence>
<evidence type="ECO:0000313" key="11">
    <source>
        <dbReference type="EMBL" id="CAE6431310.1"/>
    </source>
</evidence>
<evidence type="ECO:0000256" key="9">
    <source>
        <dbReference type="ARBA" id="ARBA00023128"/>
    </source>
</evidence>
<keyword evidence="7" id="KW-1133">Transmembrane helix</keyword>
<evidence type="ECO:0000256" key="4">
    <source>
        <dbReference type="ARBA" id="ARBA00022692"/>
    </source>
</evidence>
<evidence type="ECO:0000256" key="5">
    <source>
        <dbReference type="ARBA" id="ARBA00022792"/>
    </source>
</evidence>
<comment type="caution">
    <text evidence="11">The sequence shown here is derived from an EMBL/GenBank/DDBJ whole genome shotgun (WGS) entry which is preliminary data.</text>
</comment>
<dbReference type="GO" id="GO:0030150">
    <property type="term" value="P:protein import into mitochondrial matrix"/>
    <property type="evidence" value="ECO:0007669"/>
    <property type="project" value="TreeGrafter"/>
</dbReference>